<organism evidence="3 4">
    <name type="scientific">Gymnopus androsaceus JB14</name>
    <dbReference type="NCBI Taxonomy" id="1447944"/>
    <lineage>
        <taxon>Eukaryota</taxon>
        <taxon>Fungi</taxon>
        <taxon>Dikarya</taxon>
        <taxon>Basidiomycota</taxon>
        <taxon>Agaricomycotina</taxon>
        <taxon>Agaricomycetes</taxon>
        <taxon>Agaricomycetidae</taxon>
        <taxon>Agaricales</taxon>
        <taxon>Marasmiineae</taxon>
        <taxon>Omphalotaceae</taxon>
        <taxon>Gymnopus</taxon>
    </lineage>
</organism>
<feature type="signal peptide" evidence="2">
    <location>
        <begin position="1"/>
        <end position="24"/>
    </location>
</feature>
<feature type="chain" id="PRO_5025449011" evidence="2">
    <location>
        <begin position="25"/>
        <end position="381"/>
    </location>
</feature>
<keyword evidence="2" id="KW-0732">Signal</keyword>
<accession>A0A6A4H461</accession>
<evidence type="ECO:0000313" key="3">
    <source>
        <dbReference type="EMBL" id="KAE9392881.1"/>
    </source>
</evidence>
<reference evidence="3" key="1">
    <citation type="journal article" date="2019" name="Environ. Microbiol.">
        <title>Fungal ecological strategies reflected in gene transcription - a case study of two litter decomposers.</title>
        <authorList>
            <person name="Barbi F."/>
            <person name="Kohler A."/>
            <person name="Barry K."/>
            <person name="Baskaran P."/>
            <person name="Daum C."/>
            <person name="Fauchery L."/>
            <person name="Ihrmark K."/>
            <person name="Kuo A."/>
            <person name="LaButti K."/>
            <person name="Lipzen A."/>
            <person name="Morin E."/>
            <person name="Grigoriev I.V."/>
            <person name="Henrissat B."/>
            <person name="Lindahl B."/>
            <person name="Martin F."/>
        </authorList>
    </citation>
    <scope>NUCLEOTIDE SEQUENCE</scope>
    <source>
        <strain evidence="3">JB14</strain>
    </source>
</reference>
<feature type="region of interest" description="Disordered" evidence="1">
    <location>
        <begin position="183"/>
        <end position="206"/>
    </location>
</feature>
<gene>
    <name evidence="3" type="ORF">BT96DRAFT_260003</name>
</gene>
<evidence type="ECO:0000256" key="2">
    <source>
        <dbReference type="SAM" id="SignalP"/>
    </source>
</evidence>
<dbReference type="EMBL" id="ML769586">
    <property type="protein sequence ID" value="KAE9392881.1"/>
    <property type="molecule type" value="Genomic_DNA"/>
</dbReference>
<dbReference type="OrthoDB" id="3017475at2759"/>
<name>A0A6A4H461_9AGAR</name>
<evidence type="ECO:0000256" key="1">
    <source>
        <dbReference type="SAM" id="MobiDB-lite"/>
    </source>
</evidence>
<protein>
    <submittedName>
        <fullName evidence="3">Uncharacterized protein</fullName>
    </submittedName>
</protein>
<sequence>MVQLTSPALVFVLGALNALSNVGAAPLFARQSSSSSSSSDSSSAALDNGTVPSILDACNTARLGVISGLNSTTNAIISTLATVGNNDPATSSALNTALGGVHIAQGGIATIVVGTITGVTPADTGVPAILDALNIINSSLTSISSTDSNVQAGVANIASAANQTLIVGQTAVIECAKLTTIADGNSTSSSSSSSSSNSGSNSDNTITVTETDFQTITETATATATVTAGDSLETELESIFGFGRRSATPTTSSSSSASQCDAEIAAVTSAIQTTANDLNNLVSAGGSNSSITSAAQTAISGLTSAFNAAPQVQSNTASVTATMGQGFLTAQNALNTLNGTLSSSVNDALTTAQQDMINTLFSAQNFAIACTPEQGGVAPGK</sequence>
<keyword evidence="4" id="KW-1185">Reference proteome</keyword>
<proteinExistence type="predicted"/>
<dbReference type="AlphaFoldDB" id="A0A6A4H461"/>
<evidence type="ECO:0000313" key="4">
    <source>
        <dbReference type="Proteomes" id="UP000799118"/>
    </source>
</evidence>
<dbReference type="Proteomes" id="UP000799118">
    <property type="component" value="Unassembled WGS sequence"/>
</dbReference>